<organism evidence="3">
    <name type="scientific">Rodentolepis nana</name>
    <name type="common">Dwarf tapeworm</name>
    <name type="synonym">Hymenolepis nana</name>
    <dbReference type="NCBI Taxonomy" id="102285"/>
    <lineage>
        <taxon>Eukaryota</taxon>
        <taxon>Metazoa</taxon>
        <taxon>Spiralia</taxon>
        <taxon>Lophotrochozoa</taxon>
        <taxon>Platyhelminthes</taxon>
        <taxon>Cestoda</taxon>
        <taxon>Eucestoda</taxon>
        <taxon>Cyclophyllidea</taxon>
        <taxon>Hymenolepididae</taxon>
        <taxon>Rodentolepis</taxon>
    </lineage>
</organism>
<dbReference type="GO" id="GO:0045053">
    <property type="term" value="P:protein retention in Golgi apparatus"/>
    <property type="evidence" value="ECO:0007669"/>
    <property type="project" value="TreeGrafter"/>
</dbReference>
<dbReference type="WBParaSite" id="HNAJ_0000240701-mRNA-1">
    <property type="protein sequence ID" value="HNAJ_0000240701-mRNA-1"/>
    <property type="gene ID" value="HNAJ_0000240701"/>
</dbReference>
<feature type="domain" description="Vacuolar protein sorting-associated protein 13 VPS13 adaptor binding" evidence="2">
    <location>
        <begin position="92"/>
        <end position="366"/>
    </location>
</feature>
<feature type="region of interest" description="Disordered" evidence="1">
    <location>
        <begin position="58"/>
        <end position="84"/>
    </location>
</feature>
<sequence>LVFAAQAPSSLACTAEWRAPNSSEHRALAAGQSEEQEFARLASPLLFSPINDFGLGGTVAPTGSSHGSSSNSSSGGTSGGTHSNSSWSLQVRLGAMYEPSDAGSGWIPRWSSPVSLDKSDGELMLRLKAGHASTSSRPDLLYSVGVEVRKGAGLHATTTIVTFVPRFLISNQTDFQLQYAQRFCLDLKNYKPMDVYPQCNVPFHWPRQDLDQLLCFRTLIPSEPSPLESPNIPLVTTNWSGGVQIDKPRSYHLMLRLPSGSQAGSSPSEPLFLRVDVVLRGGTLFVIISNTTHLPPPYRIENRSPVALYYQQAVVGSDSGYSYNSSDVHPETGIATQGTNGRWNKSILLNRLPPRSIVSYAPEEPLLPPRLSVGIAGELSNVYDLSKPGIGSRLVYTNCIYISVCGVAGDNDPNVKPSDPLDISYDSGTFEFPVLDVITEPSRHVVLRRKRPGERSQLWYKSSQGFLVHEGSVAPQTPSSMPHRGRVLSTRSSWVLDIDTSESTLTEALNRCGLDSRKTLENFEVGILCLARLSTRRKNTQTWNFNRGFLNNAASFCVQAERFRRGTRIHSSDAVFVARPRIRAVNRGDAGVQSFTNISLGPARVFHSWLRPGPGSLQVEIITEGPVRVLRISDPQEPPNKITPVVSKRSPGLFMPPTSMNFLLDLPYGFGVSIISARSEELCYTSFQAIRFAVKRFYPGVGGQKLSTASSTTIDIGQEVTGDEEFVDKDDDDDVVFVDYLTKFSRVTSIEDDSLAPYVTAGRPVEQIRLFLGRVQIDNQIVGSSLPVLLFRSVPTNSASGVIEGRSLRASDGSDWVPGRELERLFYRAGGDSKASTLSTSEQSVFMNHPSLVMQSLRLLHTGWKAEIFPSLELRVNRMVIQAEERLLLKLIQFSRHFRGSDPNPPILSTEDAKSIDFLDQTILEAEGSYSRQILPPSISSRHFLYFDRLRVLFAPIRVTVHTAEGRLGPEFYDVQRLLPKLMSFTDADLRLGEFERGHCLESVGFLTEQLLLHFETKLRAQALKIFGSVDALGNPLGLMSDLSSGISDLADMDFSGMVRNVAHGVGDSTAKVVGSMSQLVHTLSMDERHQRRRMAIMSSPNQGAGSVGHLASSSNFNSSNSALYGNEQAEERLDEFELTAASSETRRPIQGASFAAERIVDGGGMSAPLKAGLRGFVHGMVGGVTSIVTQPIHGVCEEDSFKGFVYGVGRGLLGTVTKPVGGVLDLVSGAMTSLREAARPSSSGRPLRMRPRRALATPLRSYSLAEAVGQLLLRRVIATHSQSTSFKNQSSNAVVSIEDLNEPSEEFSISRLLKASSQQFENNRSEVVIRVCKCQSAGVSVIITNRAIWCLRNFNLSGVRHVANQFFGNDNRDATSVMFVIPYYYLNAVCFSDRGPATHGASQSFSVSTVEVSKPENSYYLEFQMENGRRNLRFDRVSWAQEVISELAEAHLRFVQNAMVLRRDKPIDMILRNHPLALSFAPSMNASPEPNQTTEEN</sequence>
<feature type="compositionally biased region" description="Low complexity" evidence="1">
    <location>
        <begin position="63"/>
        <end position="84"/>
    </location>
</feature>
<dbReference type="GO" id="GO:0006623">
    <property type="term" value="P:protein targeting to vacuole"/>
    <property type="evidence" value="ECO:0007669"/>
    <property type="project" value="TreeGrafter"/>
</dbReference>
<evidence type="ECO:0000256" key="1">
    <source>
        <dbReference type="SAM" id="MobiDB-lite"/>
    </source>
</evidence>
<protein>
    <submittedName>
        <fullName evidence="3">SHR-BD domain-containing protein</fullName>
    </submittedName>
</protein>
<evidence type="ECO:0000259" key="2">
    <source>
        <dbReference type="Pfam" id="PF25036"/>
    </source>
</evidence>
<dbReference type="PANTHER" id="PTHR16166:SF141">
    <property type="entry name" value="INTERMEMBRANE LIPID TRANSFER PROTEIN VPS13D"/>
    <property type="match status" value="1"/>
</dbReference>
<dbReference type="Pfam" id="PF25036">
    <property type="entry name" value="VPS13_VAB"/>
    <property type="match status" value="1"/>
</dbReference>
<dbReference type="PANTHER" id="PTHR16166">
    <property type="entry name" value="VACUOLAR PROTEIN SORTING-ASSOCIATED PROTEIN VPS13"/>
    <property type="match status" value="1"/>
</dbReference>
<dbReference type="InterPro" id="IPR009543">
    <property type="entry name" value="VPS13_VAB"/>
</dbReference>
<name>A0A0R3T5R9_RODNA</name>
<dbReference type="GO" id="GO:0007005">
    <property type="term" value="P:mitochondrion organization"/>
    <property type="evidence" value="ECO:0007669"/>
    <property type="project" value="TreeGrafter"/>
</dbReference>
<proteinExistence type="predicted"/>
<reference evidence="3" key="1">
    <citation type="submission" date="2017-02" db="UniProtKB">
        <authorList>
            <consortium name="WormBaseParasite"/>
        </authorList>
    </citation>
    <scope>IDENTIFICATION</scope>
</reference>
<dbReference type="InterPro" id="IPR026847">
    <property type="entry name" value="VPS13"/>
</dbReference>
<evidence type="ECO:0000313" key="3">
    <source>
        <dbReference type="WBParaSite" id="HNAJ_0000240701-mRNA-1"/>
    </source>
</evidence>
<accession>A0A0R3T5R9</accession>
<dbReference type="STRING" id="102285.A0A0R3T5R9"/>